<feature type="transmembrane region" description="Helical" evidence="8">
    <location>
        <begin position="303"/>
        <end position="320"/>
    </location>
</feature>
<comment type="subcellular location">
    <subcellularLocation>
        <location evidence="1">Cell membrane</location>
        <topology evidence="1">Multi-pass membrane protein</topology>
    </subcellularLocation>
</comment>
<keyword evidence="2" id="KW-0813">Transport</keyword>
<evidence type="ECO:0000256" key="5">
    <source>
        <dbReference type="ARBA" id="ARBA00022692"/>
    </source>
</evidence>
<protein>
    <submittedName>
        <fullName evidence="9">Simple sugar transport system permease protein</fullName>
    </submittedName>
</protein>
<evidence type="ECO:0000256" key="6">
    <source>
        <dbReference type="ARBA" id="ARBA00022989"/>
    </source>
</evidence>
<dbReference type="GO" id="GO:0022857">
    <property type="term" value="F:transmembrane transporter activity"/>
    <property type="evidence" value="ECO:0007669"/>
    <property type="project" value="InterPro"/>
</dbReference>
<feature type="transmembrane region" description="Helical" evidence="8">
    <location>
        <begin position="246"/>
        <end position="265"/>
    </location>
</feature>
<feature type="transmembrane region" description="Helical" evidence="8">
    <location>
        <begin position="271"/>
        <end position="291"/>
    </location>
</feature>
<keyword evidence="9" id="KW-0762">Sugar transport</keyword>
<dbReference type="CDD" id="cd06579">
    <property type="entry name" value="TM_PBP1_transp_AraH_like"/>
    <property type="match status" value="1"/>
</dbReference>
<dbReference type="EMBL" id="LOCQ01000052">
    <property type="protein sequence ID" value="OBV39749.1"/>
    <property type="molecule type" value="Genomic_DNA"/>
</dbReference>
<dbReference type="PATRIC" id="fig|1747903.4.peg.3356"/>
<keyword evidence="10" id="KW-1185">Reference proteome</keyword>
<keyword evidence="5 8" id="KW-0812">Transmembrane</keyword>
<dbReference type="Pfam" id="PF02653">
    <property type="entry name" value="BPD_transp_2"/>
    <property type="match status" value="1"/>
</dbReference>
<feature type="transmembrane region" description="Helical" evidence="8">
    <location>
        <begin position="126"/>
        <end position="147"/>
    </location>
</feature>
<accession>A0A1A7C3Y1</accession>
<feature type="transmembrane region" description="Helical" evidence="8">
    <location>
        <begin position="12"/>
        <end position="36"/>
    </location>
</feature>
<evidence type="ECO:0000256" key="3">
    <source>
        <dbReference type="ARBA" id="ARBA00022475"/>
    </source>
</evidence>
<sequence>MKRQFSDPQLNFLVGINVLILVAATVLSHGDFLDVYNFQSMASQLPELALLAIGVSLAMIAGNGGIDLSGLGMANLAGVVAATVVPLLVDADATPWGYTGTFILVALVTGLLGGLLNGWLIAGVGLTPILCTLGTQLIFTGAAVVLSRGSSVRLASAEPMSMIGNENLFGVPIPFIIFMVVLLAIGWLLRYSPFGIRLFLLGTNAKAARYAGIPGTRMLVTTYALCGVLASLAGVIIAARTASVKADYGSSYLLIAILVAVMAGVRPQGGYGRMVCLFFSATALQLLSSTFNLLDISNFFRDCAWGLLLLCFLASARINFADYRFFTPRKSATLTQSPPGSTNK</sequence>
<keyword evidence="3" id="KW-1003">Cell membrane</keyword>
<name>A0A1A7C3Y1_9BURK</name>
<evidence type="ECO:0000256" key="8">
    <source>
        <dbReference type="SAM" id="Phobius"/>
    </source>
</evidence>
<dbReference type="Proteomes" id="UP000092713">
    <property type="component" value="Unassembled WGS sequence"/>
</dbReference>
<feature type="transmembrane region" description="Helical" evidence="8">
    <location>
        <begin position="48"/>
        <end position="66"/>
    </location>
</feature>
<evidence type="ECO:0000256" key="7">
    <source>
        <dbReference type="ARBA" id="ARBA00023136"/>
    </source>
</evidence>
<organism evidence="9 10">
    <name type="scientific">Janthinobacterium psychrotolerans</name>
    <dbReference type="NCBI Taxonomy" id="1747903"/>
    <lineage>
        <taxon>Bacteria</taxon>
        <taxon>Pseudomonadati</taxon>
        <taxon>Pseudomonadota</taxon>
        <taxon>Betaproteobacteria</taxon>
        <taxon>Burkholderiales</taxon>
        <taxon>Oxalobacteraceae</taxon>
        <taxon>Janthinobacterium</taxon>
    </lineage>
</organism>
<evidence type="ECO:0000256" key="4">
    <source>
        <dbReference type="ARBA" id="ARBA00022519"/>
    </source>
</evidence>
<feature type="transmembrane region" description="Helical" evidence="8">
    <location>
        <begin position="101"/>
        <end position="120"/>
    </location>
</feature>
<dbReference type="PANTHER" id="PTHR32196">
    <property type="entry name" value="ABC TRANSPORTER PERMEASE PROTEIN YPHD-RELATED-RELATED"/>
    <property type="match status" value="1"/>
</dbReference>
<feature type="transmembrane region" description="Helical" evidence="8">
    <location>
        <begin position="220"/>
        <end position="239"/>
    </location>
</feature>
<dbReference type="InterPro" id="IPR001851">
    <property type="entry name" value="ABC_transp_permease"/>
</dbReference>
<dbReference type="PANTHER" id="PTHR32196:SF21">
    <property type="entry name" value="ABC TRANSPORTER PERMEASE PROTEIN YPHD-RELATED"/>
    <property type="match status" value="1"/>
</dbReference>
<evidence type="ECO:0000256" key="2">
    <source>
        <dbReference type="ARBA" id="ARBA00022448"/>
    </source>
</evidence>
<comment type="caution">
    <text evidence="9">The sequence shown here is derived from an EMBL/GenBank/DDBJ whole genome shotgun (WGS) entry which is preliminary data.</text>
</comment>
<keyword evidence="4" id="KW-0997">Cell inner membrane</keyword>
<evidence type="ECO:0000313" key="10">
    <source>
        <dbReference type="Proteomes" id="UP000092713"/>
    </source>
</evidence>
<dbReference type="RefSeq" id="WP_065307722.1">
    <property type="nucleotide sequence ID" value="NZ_LOCQ01000052.1"/>
</dbReference>
<evidence type="ECO:0000256" key="1">
    <source>
        <dbReference type="ARBA" id="ARBA00004651"/>
    </source>
</evidence>
<evidence type="ECO:0000313" key="9">
    <source>
        <dbReference type="EMBL" id="OBV39749.1"/>
    </source>
</evidence>
<dbReference type="STRING" id="1747903.ASR47_1011140"/>
<reference evidence="9 10" key="1">
    <citation type="submission" date="2016-04" db="EMBL/GenBank/DDBJ databases">
        <title>Draft genome sequence of Janthinobacterium psychrotolerans sp. nov., isolated from freshwater sediments in Denmark.</title>
        <authorList>
            <person name="Gong X."/>
            <person name="Skrivergaard S."/>
            <person name="Korsgaard B.S."/>
            <person name="Schreiber L."/>
            <person name="Marshall I.P."/>
            <person name="Finster K."/>
            <person name="Schramm A."/>
        </authorList>
    </citation>
    <scope>NUCLEOTIDE SEQUENCE [LARGE SCALE GENOMIC DNA]</scope>
    <source>
        <strain evidence="9 10">S3-2</strain>
    </source>
</reference>
<feature type="transmembrane region" description="Helical" evidence="8">
    <location>
        <begin position="168"/>
        <end position="189"/>
    </location>
</feature>
<keyword evidence="6 8" id="KW-1133">Transmembrane helix</keyword>
<feature type="transmembrane region" description="Helical" evidence="8">
    <location>
        <begin position="72"/>
        <end position="89"/>
    </location>
</feature>
<proteinExistence type="predicted"/>
<gene>
    <name evidence="9" type="ORF">ASR47_1011140</name>
</gene>
<dbReference type="OrthoDB" id="7947581at2"/>
<keyword evidence="7 8" id="KW-0472">Membrane</keyword>
<dbReference type="GO" id="GO:0005886">
    <property type="term" value="C:plasma membrane"/>
    <property type="evidence" value="ECO:0007669"/>
    <property type="project" value="UniProtKB-SubCell"/>
</dbReference>
<dbReference type="AlphaFoldDB" id="A0A1A7C3Y1"/>